<feature type="active site" description="Proton acceptor" evidence="10">
    <location>
        <position position="73"/>
    </location>
</feature>
<dbReference type="CDD" id="cd00515">
    <property type="entry name" value="HAM1"/>
    <property type="match status" value="1"/>
</dbReference>
<dbReference type="GO" id="GO:0009117">
    <property type="term" value="P:nucleotide metabolic process"/>
    <property type="evidence" value="ECO:0007669"/>
    <property type="project" value="UniProtKB-KW"/>
</dbReference>
<feature type="binding site" evidence="10">
    <location>
        <begin position="10"/>
        <end position="15"/>
    </location>
    <ligand>
        <name>substrate</name>
    </ligand>
</feature>
<dbReference type="AlphaFoldDB" id="A0A6B1FAX8"/>
<keyword evidence="5 10" id="KW-0378">Hydrolase</keyword>
<evidence type="ECO:0000256" key="4">
    <source>
        <dbReference type="ARBA" id="ARBA00022741"/>
    </source>
</evidence>
<dbReference type="EMBL" id="VYDO01000175">
    <property type="protein sequence ID" value="MYG38404.1"/>
    <property type="molecule type" value="Genomic_DNA"/>
</dbReference>
<dbReference type="SUPFAM" id="SSF52972">
    <property type="entry name" value="ITPase-like"/>
    <property type="match status" value="1"/>
</dbReference>
<evidence type="ECO:0000256" key="6">
    <source>
        <dbReference type="ARBA" id="ARBA00022842"/>
    </source>
</evidence>
<feature type="binding site" evidence="10">
    <location>
        <position position="44"/>
    </location>
    <ligand>
        <name>Mg(2+)</name>
        <dbReference type="ChEBI" id="CHEBI:18420"/>
    </ligand>
</feature>
<keyword evidence="6 10" id="KW-0460">Magnesium</keyword>
<evidence type="ECO:0000256" key="9">
    <source>
        <dbReference type="ARBA" id="ARBA00052017"/>
    </source>
</evidence>
<comment type="cofactor">
    <cofactor evidence="10">
        <name>Mg(2+)</name>
        <dbReference type="ChEBI" id="CHEBI:18420"/>
    </cofactor>
    <text evidence="10">Binds 1 Mg(2+) ion per subunit.</text>
</comment>
<evidence type="ECO:0000313" key="12">
    <source>
        <dbReference type="EMBL" id="MYG38404.1"/>
    </source>
</evidence>
<dbReference type="GO" id="GO:0036222">
    <property type="term" value="F:XTP diphosphatase activity"/>
    <property type="evidence" value="ECO:0007669"/>
    <property type="project" value="UniProtKB-UniRule"/>
</dbReference>
<dbReference type="PANTHER" id="PTHR11067:SF9">
    <property type="entry name" value="INOSINE TRIPHOSPHATE PYROPHOSPHATASE"/>
    <property type="match status" value="1"/>
</dbReference>
<dbReference type="GO" id="GO:0046872">
    <property type="term" value="F:metal ion binding"/>
    <property type="evidence" value="ECO:0007669"/>
    <property type="project" value="UniProtKB-KW"/>
</dbReference>
<dbReference type="InterPro" id="IPR020922">
    <property type="entry name" value="dITP/XTP_pyrophosphatase"/>
</dbReference>
<evidence type="ECO:0000256" key="8">
    <source>
        <dbReference type="ARBA" id="ARBA00051875"/>
    </source>
</evidence>
<evidence type="ECO:0000256" key="2">
    <source>
        <dbReference type="ARBA" id="ARBA00011738"/>
    </source>
</evidence>
<feature type="binding site" evidence="10">
    <location>
        <position position="73"/>
    </location>
    <ligand>
        <name>Mg(2+)</name>
        <dbReference type="ChEBI" id="CHEBI:18420"/>
    </ligand>
</feature>
<sequence>MTKPVLVVASSNPGKLAEFRELLQGALPQGAVDVRPQPAGVTVEETGADFLANACLKATAVARFTGAWALADDSGLCVDALDGRPGVHSARYAPSNARRLERLLEELAGRQDRSARFVTALALARPDGSIALTSQGISNGHILEAPIGEGGFGYDPLFWVPAVGLSFAQMMPPQKRRHGHRGRAFAGLQPQLAALLHPQPAPFRLPSPNSPPPGG</sequence>
<evidence type="ECO:0000256" key="5">
    <source>
        <dbReference type="ARBA" id="ARBA00022801"/>
    </source>
</evidence>
<evidence type="ECO:0000256" key="11">
    <source>
        <dbReference type="RuleBase" id="RU003781"/>
    </source>
</evidence>
<keyword evidence="3 10" id="KW-0479">Metal-binding</keyword>
<comment type="catalytic activity">
    <reaction evidence="9 10">
        <text>XTP + H2O = XMP + diphosphate + H(+)</text>
        <dbReference type="Rhea" id="RHEA:28610"/>
        <dbReference type="ChEBI" id="CHEBI:15377"/>
        <dbReference type="ChEBI" id="CHEBI:15378"/>
        <dbReference type="ChEBI" id="CHEBI:33019"/>
        <dbReference type="ChEBI" id="CHEBI:57464"/>
        <dbReference type="ChEBI" id="CHEBI:61314"/>
        <dbReference type="EC" id="3.6.1.66"/>
    </reaction>
</comment>
<dbReference type="GO" id="GO:0000166">
    <property type="term" value="F:nucleotide binding"/>
    <property type="evidence" value="ECO:0007669"/>
    <property type="project" value="UniProtKB-KW"/>
</dbReference>
<dbReference type="Pfam" id="PF01725">
    <property type="entry name" value="Ham1p_like"/>
    <property type="match status" value="1"/>
</dbReference>
<evidence type="ECO:0000256" key="1">
    <source>
        <dbReference type="ARBA" id="ARBA00008023"/>
    </source>
</evidence>
<name>A0A6B1FAX8_9SYNE</name>
<dbReference type="GO" id="GO:0005829">
    <property type="term" value="C:cytosol"/>
    <property type="evidence" value="ECO:0007669"/>
    <property type="project" value="TreeGrafter"/>
</dbReference>
<reference evidence="12" key="1">
    <citation type="submission" date="2019-09" db="EMBL/GenBank/DDBJ databases">
        <title>Characterisation of the sponge microbiome using genome-centric metagenomics.</title>
        <authorList>
            <person name="Engelberts J.P."/>
            <person name="Robbins S.J."/>
            <person name="De Goeij J.M."/>
            <person name="Aranda M."/>
            <person name="Bell S.C."/>
            <person name="Webster N.S."/>
        </authorList>
    </citation>
    <scope>NUCLEOTIDE SEQUENCE</scope>
    <source>
        <strain evidence="12">SB0676_bin_10</strain>
    </source>
</reference>
<organism evidence="12">
    <name type="scientific">Synechococcus sp. SB0676_bin_10</name>
    <dbReference type="NCBI Taxonomy" id="2604869"/>
    <lineage>
        <taxon>Bacteria</taxon>
        <taxon>Bacillati</taxon>
        <taxon>Cyanobacteriota</taxon>
        <taxon>Cyanophyceae</taxon>
        <taxon>Synechococcales</taxon>
        <taxon>Synechococcaceae</taxon>
        <taxon>Synechococcus</taxon>
    </lineage>
</organism>
<dbReference type="InterPro" id="IPR029001">
    <property type="entry name" value="ITPase-like_fam"/>
</dbReference>
<keyword evidence="4 10" id="KW-0547">Nucleotide-binding</keyword>
<evidence type="ECO:0000256" key="7">
    <source>
        <dbReference type="ARBA" id="ARBA00023080"/>
    </source>
</evidence>
<dbReference type="HAMAP" id="MF_01405">
    <property type="entry name" value="Non_canon_purine_NTPase"/>
    <property type="match status" value="1"/>
</dbReference>
<dbReference type="PANTHER" id="PTHR11067">
    <property type="entry name" value="INOSINE TRIPHOSPHATE PYROPHOSPHATASE/HAM1 PROTEIN"/>
    <property type="match status" value="1"/>
</dbReference>
<dbReference type="Gene3D" id="3.90.950.10">
    <property type="match status" value="1"/>
</dbReference>
<feature type="binding site" evidence="10">
    <location>
        <position position="74"/>
    </location>
    <ligand>
        <name>substrate</name>
    </ligand>
</feature>
<comment type="similarity">
    <text evidence="1 10 11">Belongs to the HAM1 NTPase family.</text>
</comment>
<proteinExistence type="inferred from homology"/>
<dbReference type="GO" id="GO:0036220">
    <property type="term" value="F:ITP diphosphatase activity"/>
    <property type="evidence" value="ECO:0007669"/>
    <property type="project" value="UniProtKB-UniRule"/>
</dbReference>
<feature type="binding site" evidence="10">
    <location>
        <begin position="152"/>
        <end position="155"/>
    </location>
    <ligand>
        <name>substrate</name>
    </ligand>
</feature>
<dbReference type="GO" id="GO:0017111">
    <property type="term" value="F:ribonucleoside triphosphate phosphatase activity"/>
    <property type="evidence" value="ECO:0007669"/>
    <property type="project" value="InterPro"/>
</dbReference>
<comment type="catalytic activity">
    <reaction evidence="10">
        <text>ITP + H2O = IMP + diphosphate + H(+)</text>
        <dbReference type="Rhea" id="RHEA:29399"/>
        <dbReference type="ChEBI" id="CHEBI:15377"/>
        <dbReference type="ChEBI" id="CHEBI:15378"/>
        <dbReference type="ChEBI" id="CHEBI:33019"/>
        <dbReference type="ChEBI" id="CHEBI:58053"/>
        <dbReference type="ChEBI" id="CHEBI:61402"/>
        <dbReference type="EC" id="3.6.1.66"/>
    </reaction>
</comment>
<comment type="function">
    <text evidence="10">Pyrophosphatase that catalyzes the hydrolysis of nucleoside triphosphates to their monophosphate derivatives, with a high preference for the non-canonical purine nucleotides XTP (xanthosine triphosphate), dITP (deoxyinosine triphosphate) and ITP. Seems to function as a house-cleaning enzyme that removes non-canonical purine nucleotides from the nucleotide pool, thus preventing their incorporation into DNA/RNA and avoiding chromosomal lesions.</text>
</comment>
<feature type="binding site" evidence="10">
    <location>
        <position position="175"/>
    </location>
    <ligand>
        <name>substrate</name>
    </ligand>
</feature>
<evidence type="ECO:0000256" key="3">
    <source>
        <dbReference type="ARBA" id="ARBA00022723"/>
    </source>
</evidence>
<dbReference type="InterPro" id="IPR002637">
    <property type="entry name" value="RdgB/HAM1"/>
</dbReference>
<feature type="binding site" evidence="10">
    <location>
        <begin position="180"/>
        <end position="181"/>
    </location>
    <ligand>
        <name>substrate</name>
    </ligand>
</feature>
<dbReference type="GO" id="GO:0009146">
    <property type="term" value="P:purine nucleoside triphosphate catabolic process"/>
    <property type="evidence" value="ECO:0007669"/>
    <property type="project" value="UniProtKB-UniRule"/>
</dbReference>
<evidence type="ECO:0000256" key="10">
    <source>
        <dbReference type="HAMAP-Rule" id="MF_01405"/>
    </source>
</evidence>
<dbReference type="GO" id="GO:0035870">
    <property type="term" value="F:dITP diphosphatase activity"/>
    <property type="evidence" value="ECO:0007669"/>
    <property type="project" value="UniProtKB-UniRule"/>
</dbReference>
<dbReference type="FunFam" id="3.90.950.10:FF:000001">
    <property type="entry name" value="dITP/XTP pyrophosphatase"/>
    <property type="match status" value="1"/>
</dbReference>
<comment type="catalytic activity">
    <reaction evidence="8 10">
        <text>dITP + H2O = dIMP + diphosphate + H(+)</text>
        <dbReference type="Rhea" id="RHEA:28342"/>
        <dbReference type="ChEBI" id="CHEBI:15377"/>
        <dbReference type="ChEBI" id="CHEBI:15378"/>
        <dbReference type="ChEBI" id="CHEBI:33019"/>
        <dbReference type="ChEBI" id="CHEBI:61194"/>
        <dbReference type="ChEBI" id="CHEBI:61382"/>
        <dbReference type="EC" id="3.6.1.66"/>
    </reaction>
</comment>
<gene>
    <name evidence="12" type="primary">rdgB</name>
    <name evidence="12" type="ORF">F4162_05320</name>
</gene>
<accession>A0A6B1FAX8</accession>
<comment type="caution">
    <text evidence="12">The sequence shown here is derived from an EMBL/GenBank/DDBJ whole genome shotgun (WGS) entry which is preliminary data.</text>
</comment>
<protein>
    <recommendedName>
        <fullName evidence="10">dITP/XTP pyrophosphatase</fullName>
        <ecNumber evidence="10">3.6.1.66</ecNumber>
    </recommendedName>
    <alternativeName>
        <fullName evidence="10">Non-canonical purine NTP pyrophosphatase</fullName>
    </alternativeName>
    <alternativeName>
        <fullName evidence="10">Non-standard purine NTP pyrophosphatase</fullName>
    </alternativeName>
    <alternativeName>
        <fullName evidence="10">Nucleoside-triphosphate diphosphatase</fullName>
    </alternativeName>
    <alternativeName>
        <fullName evidence="10">Nucleoside-triphosphate pyrophosphatase</fullName>
        <shortName evidence="10">NTPase</shortName>
    </alternativeName>
</protein>
<keyword evidence="7 10" id="KW-0546">Nucleotide metabolism</keyword>
<dbReference type="EC" id="3.6.1.66" evidence="10"/>
<comment type="subunit">
    <text evidence="2 10">Homodimer.</text>
</comment>
<dbReference type="NCBIfam" id="TIGR00042">
    <property type="entry name" value="RdgB/HAM1 family non-canonical purine NTP pyrophosphatase"/>
    <property type="match status" value="1"/>
</dbReference>